<protein>
    <submittedName>
        <fullName evidence="1">AAA family ATPase</fullName>
    </submittedName>
</protein>
<reference evidence="1 2" key="1">
    <citation type="submission" date="2024-03" db="EMBL/GenBank/DDBJ databases">
        <title>Human intestinal bacterial collection.</title>
        <authorList>
            <person name="Pauvert C."/>
            <person name="Hitch T.C.A."/>
            <person name="Clavel T."/>
        </authorList>
    </citation>
    <scope>NUCLEOTIDE SEQUENCE [LARGE SCALE GENOMIC DNA]</scope>
    <source>
        <strain evidence="1 2">CLA-SR-H024</strain>
    </source>
</reference>
<dbReference type="Pfam" id="PF13671">
    <property type="entry name" value="AAA_33"/>
    <property type="match status" value="1"/>
</dbReference>
<dbReference type="SUPFAM" id="SSF52540">
    <property type="entry name" value="P-loop containing nucleoside triphosphate hydrolases"/>
    <property type="match status" value="1"/>
</dbReference>
<organism evidence="1 2">
    <name type="scientific">Niallia hominis</name>
    <dbReference type="NCBI Taxonomy" id="3133173"/>
    <lineage>
        <taxon>Bacteria</taxon>
        <taxon>Bacillati</taxon>
        <taxon>Bacillota</taxon>
        <taxon>Bacilli</taxon>
        <taxon>Bacillales</taxon>
        <taxon>Bacillaceae</taxon>
        <taxon>Niallia</taxon>
    </lineage>
</organism>
<proteinExistence type="predicted"/>
<evidence type="ECO:0000313" key="1">
    <source>
        <dbReference type="EMBL" id="MEQ2467406.1"/>
    </source>
</evidence>
<comment type="caution">
    <text evidence="1">The sequence shown here is derived from an EMBL/GenBank/DDBJ whole genome shotgun (WGS) entry which is preliminary data.</text>
</comment>
<gene>
    <name evidence="1" type="ORF">WMO63_17255</name>
</gene>
<dbReference type="RefSeq" id="WP_031540410.1">
    <property type="nucleotide sequence ID" value="NZ_JBBMFN010000050.1"/>
</dbReference>
<sequence length="194" mass="22993">MIIWINGTFGSGKTTTAYELEKRVEKAFVFDPESFGYVLMKNIPKSLQKEDFQDFPIWRETNYSLLKQIAINYEGIIIVPMTITNEEYFHEILSRLRKDQIRVKHVTLMASKATIKKRLRSRLEGENSWAYKQAAVRLQQLQRPLFKEHVETDDLTVEEVLEKIAQVTGLKLKEEKRSLLRKRMDRFLIKLKRD</sequence>
<dbReference type="Proteomes" id="UP001465426">
    <property type="component" value="Unassembled WGS sequence"/>
</dbReference>
<dbReference type="EMBL" id="JBBMFN010000050">
    <property type="protein sequence ID" value="MEQ2467406.1"/>
    <property type="molecule type" value="Genomic_DNA"/>
</dbReference>
<dbReference type="InterPro" id="IPR027417">
    <property type="entry name" value="P-loop_NTPase"/>
</dbReference>
<keyword evidence="2" id="KW-1185">Reference proteome</keyword>
<dbReference type="Gene3D" id="3.40.50.300">
    <property type="entry name" value="P-loop containing nucleotide triphosphate hydrolases"/>
    <property type="match status" value="1"/>
</dbReference>
<accession>A0ABV1F3Y5</accession>
<evidence type="ECO:0000313" key="2">
    <source>
        <dbReference type="Proteomes" id="UP001465426"/>
    </source>
</evidence>
<name>A0ABV1F3Y5_9BACI</name>